<evidence type="ECO:0000313" key="2">
    <source>
        <dbReference type="Proteomes" id="UP000076154"/>
    </source>
</evidence>
<accession>A0A369JZ75</accession>
<comment type="caution">
    <text evidence="1">The sequence shown here is derived from an EMBL/GenBank/DDBJ whole genome shotgun (WGS) entry which is preliminary data.</text>
</comment>
<dbReference type="InParanoid" id="A0A369JZ75"/>
<organism evidence="1 2">
    <name type="scientific">Hypsizygus marmoreus</name>
    <name type="common">White beech mushroom</name>
    <name type="synonym">Agaricus marmoreus</name>
    <dbReference type="NCBI Taxonomy" id="39966"/>
    <lineage>
        <taxon>Eukaryota</taxon>
        <taxon>Fungi</taxon>
        <taxon>Dikarya</taxon>
        <taxon>Basidiomycota</taxon>
        <taxon>Agaricomycotina</taxon>
        <taxon>Agaricomycetes</taxon>
        <taxon>Agaricomycetidae</taxon>
        <taxon>Agaricales</taxon>
        <taxon>Tricholomatineae</taxon>
        <taxon>Lyophyllaceae</taxon>
        <taxon>Hypsizygus</taxon>
    </lineage>
</organism>
<dbReference type="SUPFAM" id="SSF52047">
    <property type="entry name" value="RNI-like"/>
    <property type="match status" value="1"/>
</dbReference>
<gene>
    <name evidence="1" type="ORF">Hypma_005639</name>
</gene>
<evidence type="ECO:0000313" key="1">
    <source>
        <dbReference type="EMBL" id="RDB26540.1"/>
    </source>
</evidence>
<dbReference type="Proteomes" id="UP000076154">
    <property type="component" value="Unassembled WGS sequence"/>
</dbReference>
<name>A0A369JZ75_HYPMA</name>
<reference evidence="1" key="1">
    <citation type="submission" date="2018-04" db="EMBL/GenBank/DDBJ databases">
        <title>Whole genome sequencing of Hypsizygus marmoreus.</title>
        <authorList>
            <person name="Choi I.-G."/>
            <person name="Min B."/>
            <person name="Kim J.-G."/>
            <person name="Kim S."/>
            <person name="Oh Y.-L."/>
            <person name="Kong W.-S."/>
            <person name="Park H."/>
            <person name="Jeong J."/>
            <person name="Song E.-S."/>
        </authorList>
    </citation>
    <scope>NUCLEOTIDE SEQUENCE [LARGE SCALE GENOMIC DNA]</scope>
    <source>
        <strain evidence="1">51987-8</strain>
    </source>
</reference>
<dbReference type="EMBL" id="LUEZ02000029">
    <property type="protein sequence ID" value="RDB26540.1"/>
    <property type="molecule type" value="Genomic_DNA"/>
</dbReference>
<sequence length="490" mass="55104">MSPIPPKVVNSIIDMVHDDNDSRTLKACSLVSKLFHSASQRHLYETVTVKFSFTALDDEHPAQPLLEILLAHPDLAHYIRSLRLLNYTEGYRVVGGRHEAAPDTILPQLFKLLGSLTSFTLIGGPDPASMVNTIVRPTPQLTSQFTLELLKLFSRVNLTEIRISRIAGIPFSYIASLCPHLKHLSITQAPNYMDISISPERIVDTTYPELAANELPLAVETQLPGRLDRVTIDASSASQMFHFRDRIDGRSSACLTLSHLRELNFTGLDLVSALVVSGIITDAAKRLESFSWDNMGFDDDQFHSYCYILTALAETTNLRMLRLVLANPYDFFAPSAPCNIPSMFERLSRNNKLEELIIEYDTRCPNLNPGSHDQWGWASSLGALLRKTSYFPYLRKVYVTITLDREYYLSGFHEGLFPAYAKRLNNAFSGLISQDKLCLRFVLRDTILAPIWDHSFNMGYSGLSGMGKIGVEYISSIFEHNIFGVVCLRI</sequence>
<proteinExistence type="predicted"/>
<dbReference type="AlphaFoldDB" id="A0A369JZ75"/>
<evidence type="ECO:0008006" key="3">
    <source>
        <dbReference type="Google" id="ProtNLM"/>
    </source>
</evidence>
<keyword evidence="2" id="KW-1185">Reference proteome</keyword>
<dbReference type="OrthoDB" id="2788229at2759"/>
<protein>
    <recommendedName>
        <fullName evidence="3">F-box domain-containing protein</fullName>
    </recommendedName>
</protein>